<accession>A0AAV5MWW4</accession>
<keyword evidence="2" id="KW-1185">Reference proteome</keyword>
<proteinExistence type="predicted"/>
<evidence type="ECO:0000313" key="1">
    <source>
        <dbReference type="EMBL" id="GKV53459.1"/>
    </source>
</evidence>
<dbReference type="EMBL" id="BPVZ01001400">
    <property type="protein sequence ID" value="GKV53459.1"/>
    <property type="molecule type" value="Genomic_DNA"/>
</dbReference>
<protein>
    <submittedName>
        <fullName evidence="1">Uncharacterized protein</fullName>
    </submittedName>
</protein>
<organism evidence="1 2">
    <name type="scientific">Rubroshorea leprosula</name>
    <dbReference type="NCBI Taxonomy" id="152421"/>
    <lineage>
        <taxon>Eukaryota</taxon>
        <taxon>Viridiplantae</taxon>
        <taxon>Streptophyta</taxon>
        <taxon>Embryophyta</taxon>
        <taxon>Tracheophyta</taxon>
        <taxon>Spermatophyta</taxon>
        <taxon>Magnoliopsida</taxon>
        <taxon>eudicotyledons</taxon>
        <taxon>Gunneridae</taxon>
        <taxon>Pentapetalae</taxon>
        <taxon>rosids</taxon>
        <taxon>malvids</taxon>
        <taxon>Malvales</taxon>
        <taxon>Dipterocarpaceae</taxon>
        <taxon>Rubroshorea</taxon>
    </lineage>
</organism>
<gene>
    <name evidence="1" type="ORF">SLEP1_g59981</name>
</gene>
<dbReference type="AlphaFoldDB" id="A0AAV5MWW4"/>
<reference evidence="1 2" key="1">
    <citation type="journal article" date="2021" name="Commun. Biol.">
        <title>The genome of Shorea leprosula (Dipterocarpaceae) highlights the ecological relevance of drought in aseasonal tropical rainforests.</title>
        <authorList>
            <person name="Ng K.K.S."/>
            <person name="Kobayashi M.J."/>
            <person name="Fawcett J.A."/>
            <person name="Hatakeyama M."/>
            <person name="Paape T."/>
            <person name="Ng C.H."/>
            <person name="Ang C.C."/>
            <person name="Tnah L.H."/>
            <person name="Lee C.T."/>
            <person name="Nishiyama T."/>
            <person name="Sese J."/>
            <person name="O'Brien M.J."/>
            <person name="Copetti D."/>
            <person name="Mohd Noor M.I."/>
            <person name="Ong R.C."/>
            <person name="Putra M."/>
            <person name="Sireger I.Z."/>
            <person name="Indrioko S."/>
            <person name="Kosugi Y."/>
            <person name="Izuno A."/>
            <person name="Isagi Y."/>
            <person name="Lee S.L."/>
            <person name="Shimizu K.K."/>
        </authorList>
    </citation>
    <scope>NUCLEOTIDE SEQUENCE [LARGE SCALE GENOMIC DNA]</scope>
    <source>
        <strain evidence="1">214</strain>
    </source>
</reference>
<sequence>MLKSISTETLGKLCFFVASSWLPEEPLGLGCGLAIVTSRRFLPYPRQLTRPQGPFRALLGTTSFRLSPQFDGVACLRKRRQTCSLFTRIPRMRLQGGITSLGWILQTCSVAHNHSIDHHPQNQERAFNLSILIMSGPGKFSRVESN</sequence>
<name>A0AAV5MWW4_9ROSI</name>
<evidence type="ECO:0000313" key="2">
    <source>
        <dbReference type="Proteomes" id="UP001054252"/>
    </source>
</evidence>
<comment type="caution">
    <text evidence="1">The sequence shown here is derived from an EMBL/GenBank/DDBJ whole genome shotgun (WGS) entry which is preliminary data.</text>
</comment>
<dbReference type="Proteomes" id="UP001054252">
    <property type="component" value="Unassembled WGS sequence"/>
</dbReference>